<keyword evidence="6" id="KW-1185">Reference proteome</keyword>
<feature type="compositionally biased region" description="Basic and acidic residues" evidence="3">
    <location>
        <begin position="193"/>
        <end position="203"/>
    </location>
</feature>
<organism evidence="5 6">
    <name type="scientific">Chara braunii</name>
    <name type="common">Braun's stonewort</name>
    <dbReference type="NCBI Taxonomy" id="69332"/>
    <lineage>
        <taxon>Eukaryota</taxon>
        <taxon>Viridiplantae</taxon>
        <taxon>Streptophyta</taxon>
        <taxon>Charophyceae</taxon>
        <taxon>Charales</taxon>
        <taxon>Characeae</taxon>
        <taxon>Chara</taxon>
    </lineage>
</organism>
<name>A0A388L3F7_CHABU</name>
<dbReference type="PROSITE" id="PS50192">
    <property type="entry name" value="T_SNARE"/>
    <property type="match status" value="1"/>
</dbReference>
<dbReference type="PANTHER" id="PTHR19305">
    <property type="entry name" value="SYNAPTOSOMAL ASSOCIATED PROTEIN"/>
    <property type="match status" value="1"/>
</dbReference>
<dbReference type="EMBL" id="BFEA01000254">
    <property type="protein sequence ID" value="GBG76849.1"/>
    <property type="molecule type" value="Genomic_DNA"/>
</dbReference>
<protein>
    <recommendedName>
        <fullName evidence="4">t-SNARE coiled-coil homology domain-containing protein</fullName>
    </recommendedName>
</protein>
<evidence type="ECO:0000313" key="5">
    <source>
        <dbReference type="EMBL" id="GBG76849.1"/>
    </source>
</evidence>
<keyword evidence="2" id="KW-0653">Protein transport</keyword>
<dbReference type="SUPFAM" id="SSF58038">
    <property type="entry name" value="SNARE fusion complex"/>
    <property type="match status" value="2"/>
</dbReference>
<feature type="domain" description="T-SNARE coiled-coil homology" evidence="4">
    <location>
        <begin position="314"/>
        <end position="376"/>
    </location>
</feature>
<evidence type="ECO:0000259" key="4">
    <source>
        <dbReference type="PROSITE" id="PS50192"/>
    </source>
</evidence>
<feature type="compositionally biased region" description="Basic and acidic residues" evidence="3">
    <location>
        <begin position="285"/>
        <end position="295"/>
    </location>
</feature>
<sequence>MDVLRRINRGRSSDGEALDEWKEEAEGTPSPWRATKAPDGYKSPKLATGGAISGERDSGDGRGAGHALPHDQTHSQHHHSFSLSSFFRSGRHGERGKKPANRERKSCMGRALGPNRTSADQSPRPTTDTGSGSSGGSPVDGHRDWKSVASPEPPPPPPPLSAGAMARRRQQAELWEGAEDRSDESNAEFFKALGEEAREKSSETTKAIVQAKQIAERTRGIGGDLLIALNEQGEMIARTHQTGEKVMRKMGPWFGKSWKPRRGKGVSGPPVVRVKSMKRMNSGKLRPELLGEPRKPQKPTVQELEKQTTLNHLEAERKEQDRGLDDLSDFLKDLKGLSLEIGDELSRQNPALDALHDDLTAVDKGVGHANTRLRYLVRR</sequence>
<dbReference type="PANTHER" id="PTHR19305:SF9">
    <property type="entry name" value="SYNAPTOSOMAL-ASSOCIATED PROTEIN 29"/>
    <property type="match status" value="1"/>
</dbReference>
<reference evidence="5 6" key="1">
    <citation type="journal article" date="2018" name="Cell">
        <title>The Chara Genome: Secondary Complexity and Implications for Plant Terrestrialization.</title>
        <authorList>
            <person name="Nishiyama T."/>
            <person name="Sakayama H."/>
            <person name="Vries J.D."/>
            <person name="Buschmann H."/>
            <person name="Saint-Marcoux D."/>
            <person name="Ullrich K.K."/>
            <person name="Haas F.B."/>
            <person name="Vanderstraeten L."/>
            <person name="Becker D."/>
            <person name="Lang D."/>
            <person name="Vosolsobe S."/>
            <person name="Rombauts S."/>
            <person name="Wilhelmsson P.K.I."/>
            <person name="Janitza P."/>
            <person name="Kern R."/>
            <person name="Heyl A."/>
            <person name="Rumpler F."/>
            <person name="Villalobos L.I.A.C."/>
            <person name="Clay J.M."/>
            <person name="Skokan R."/>
            <person name="Toyoda A."/>
            <person name="Suzuki Y."/>
            <person name="Kagoshima H."/>
            <person name="Schijlen E."/>
            <person name="Tajeshwar N."/>
            <person name="Catarino B."/>
            <person name="Hetherington A.J."/>
            <person name="Saltykova A."/>
            <person name="Bonnot C."/>
            <person name="Breuninger H."/>
            <person name="Symeonidi A."/>
            <person name="Radhakrishnan G.V."/>
            <person name="Van Nieuwerburgh F."/>
            <person name="Deforce D."/>
            <person name="Chang C."/>
            <person name="Karol K.G."/>
            <person name="Hedrich R."/>
            <person name="Ulvskov P."/>
            <person name="Glockner G."/>
            <person name="Delwiche C.F."/>
            <person name="Petrasek J."/>
            <person name="Van de Peer Y."/>
            <person name="Friml J."/>
            <person name="Beilby M."/>
            <person name="Dolan L."/>
            <person name="Kohara Y."/>
            <person name="Sugano S."/>
            <person name="Fujiyama A."/>
            <person name="Delaux P.-M."/>
            <person name="Quint M."/>
            <person name="TheiBen G."/>
            <person name="Hagemann M."/>
            <person name="Harholt J."/>
            <person name="Dunand C."/>
            <person name="Zachgo S."/>
            <person name="Langdale J."/>
            <person name="Maumus F."/>
            <person name="Straeten D.V.D."/>
            <person name="Gould S.B."/>
            <person name="Rensing S.A."/>
        </authorList>
    </citation>
    <scope>NUCLEOTIDE SEQUENCE [LARGE SCALE GENOMIC DNA]</scope>
    <source>
        <strain evidence="5 6">S276</strain>
    </source>
</reference>
<dbReference type="OrthoDB" id="19261at2759"/>
<dbReference type="CDD" id="cd15841">
    <property type="entry name" value="SNARE_Qc"/>
    <property type="match status" value="1"/>
</dbReference>
<comment type="caution">
    <text evidence="5">The sequence shown here is derived from an EMBL/GenBank/DDBJ whole genome shotgun (WGS) entry which is preliminary data.</text>
</comment>
<dbReference type="GO" id="GO:0015031">
    <property type="term" value="P:protein transport"/>
    <property type="evidence" value="ECO:0007669"/>
    <property type="project" value="UniProtKB-KW"/>
</dbReference>
<feature type="compositionally biased region" description="Polar residues" evidence="3">
    <location>
        <begin position="115"/>
        <end position="129"/>
    </location>
</feature>
<feature type="compositionally biased region" description="Pro residues" evidence="3">
    <location>
        <begin position="151"/>
        <end position="160"/>
    </location>
</feature>
<feature type="compositionally biased region" description="Basic and acidic residues" evidence="3">
    <location>
        <begin position="91"/>
        <end position="106"/>
    </location>
</feature>
<evidence type="ECO:0000313" key="6">
    <source>
        <dbReference type="Proteomes" id="UP000265515"/>
    </source>
</evidence>
<evidence type="ECO:0000256" key="2">
    <source>
        <dbReference type="ARBA" id="ARBA00022927"/>
    </source>
</evidence>
<comment type="similarity">
    <text evidence="1">Belongs to the SNAP-25 family.</text>
</comment>
<dbReference type="Proteomes" id="UP000265515">
    <property type="component" value="Unassembled WGS sequence"/>
</dbReference>
<accession>A0A388L3F7</accession>
<proteinExistence type="inferred from homology"/>
<keyword evidence="2" id="KW-0813">Transport</keyword>
<dbReference type="Gramene" id="GBG76849">
    <property type="protein sequence ID" value="GBG76849"/>
    <property type="gene ID" value="CBR_g23064"/>
</dbReference>
<evidence type="ECO:0000256" key="3">
    <source>
        <dbReference type="SAM" id="MobiDB-lite"/>
    </source>
</evidence>
<feature type="region of interest" description="Disordered" evidence="3">
    <location>
        <begin position="282"/>
        <end position="305"/>
    </location>
</feature>
<dbReference type="STRING" id="69332.A0A388L3F7"/>
<dbReference type="Gene3D" id="1.20.5.110">
    <property type="match status" value="2"/>
</dbReference>
<dbReference type="GO" id="GO:0005886">
    <property type="term" value="C:plasma membrane"/>
    <property type="evidence" value="ECO:0007669"/>
    <property type="project" value="TreeGrafter"/>
</dbReference>
<gene>
    <name evidence="5" type="ORF">CBR_g23064</name>
</gene>
<dbReference type="InterPro" id="IPR000727">
    <property type="entry name" value="T_SNARE_dom"/>
</dbReference>
<evidence type="ECO:0000256" key="1">
    <source>
        <dbReference type="ARBA" id="ARBA00009480"/>
    </source>
</evidence>
<dbReference type="AlphaFoldDB" id="A0A388L3F7"/>
<dbReference type="SMART" id="SM00397">
    <property type="entry name" value="t_SNARE"/>
    <property type="match status" value="2"/>
</dbReference>
<feature type="region of interest" description="Disordered" evidence="3">
    <location>
        <begin position="1"/>
        <end position="204"/>
    </location>
</feature>